<dbReference type="InterPro" id="IPR005670">
    <property type="entry name" value="PstB-like"/>
</dbReference>
<dbReference type="InterPro" id="IPR003593">
    <property type="entry name" value="AAA+_ATPase"/>
</dbReference>
<dbReference type="Gene3D" id="3.40.50.300">
    <property type="entry name" value="P-loop containing nucleotide triphosphate hydrolases"/>
    <property type="match status" value="1"/>
</dbReference>
<dbReference type="PROSITE" id="PS00211">
    <property type="entry name" value="ABC_TRANSPORTER_1"/>
    <property type="match status" value="1"/>
</dbReference>
<dbReference type="InterPro" id="IPR003439">
    <property type="entry name" value="ABC_transporter-like_ATP-bd"/>
</dbReference>
<dbReference type="PANTHER" id="PTHR43423:SF1">
    <property type="entry name" value="ABC TRANSPORTER I FAMILY MEMBER 17"/>
    <property type="match status" value="1"/>
</dbReference>
<dbReference type="KEGG" id="npy:NPRO_20860"/>
<dbReference type="CDD" id="cd03260">
    <property type="entry name" value="ABC_PstB_phosphate_transporter"/>
    <property type="match status" value="1"/>
</dbReference>
<keyword evidence="2" id="KW-0547">Nucleotide-binding</keyword>
<evidence type="ECO:0000256" key="3">
    <source>
        <dbReference type="ARBA" id="ARBA00022840"/>
    </source>
</evidence>
<dbReference type="EMBL" id="AP021858">
    <property type="protein sequence ID" value="BBO24491.1"/>
    <property type="molecule type" value="Genomic_DNA"/>
</dbReference>
<dbReference type="PROSITE" id="PS50893">
    <property type="entry name" value="ABC_TRANSPORTER_2"/>
    <property type="match status" value="1"/>
</dbReference>
<evidence type="ECO:0000256" key="1">
    <source>
        <dbReference type="ARBA" id="ARBA00022448"/>
    </source>
</evidence>
<accession>A0A809SAR0</accession>
<dbReference type="GO" id="GO:0005315">
    <property type="term" value="F:phosphate transmembrane transporter activity"/>
    <property type="evidence" value="ECO:0007669"/>
    <property type="project" value="InterPro"/>
</dbReference>
<gene>
    <name evidence="5" type="ORF">NPRO_20860</name>
</gene>
<evidence type="ECO:0000313" key="5">
    <source>
        <dbReference type="EMBL" id="BBO24491.1"/>
    </source>
</evidence>
<dbReference type="GO" id="GO:0016887">
    <property type="term" value="F:ATP hydrolysis activity"/>
    <property type="evidence" value="ECO:0007669"/>
    <property type="project" value="InterPro"/>
</dbReference>
<keyword evidence="1" id="KW-0813">Transport</keyword>
<evidence type="ECO:0000313" key="6">
    <source>
        <dbReference type="Proteomes" id="UP000662873"/>
    </source>
</evidence>
<dbReference type="InterPro" id="IPR027417">
    <property type="entry name" value="P-loop_NTPase"/>
</dbReference>
<dbReference type="Proteomes" id="UP000662873">
    <property type="component" value="Chromosome"/>
</dbReference>
<dbReference type="GO" id="GO:0016020">
    <property type="term" value="C:membrane"/>
    <property type="evidence" value="ECO:0007669"/>
    <property type="project" value="InterPro"/>
</dbReference>
<dbReference type="SUPFAM" id="SSF52540">
    <property type="entry name" value="P-loop containing nucleoside triphosphate hydrolases"/>
    <property type="match status" value="1"/>
</dbReference>
<evidence type="ECO:0000256" key="2">
    <source>
        <dbReference type="ARBA" id="ARBA00022741"/>
    </source>
</evidence>
<organism evidence="5 6">
    <name type="scientific">Candidatus Nitrosymbiomonas proteolyticus</name>
    <dbReference type="NCBI Taxonomy" id="2608984"/>
    <lineage>
        <taxon>Bacteria</taxon>
        <taxon>Bacillati</taxon>
        <taxon>Armatimonadota</taxon>
        <taxon>Armatimonadota incertae sedis</taxon>
        <taxon>Candidatus Nitrosymbiomonas</taxon>
    </lineage>
</organism>
<keyword evidence="3 5" id="KW-0067">ATP-binding</keyword>
<name>A0A809SAR0_9BACT</name>
<protein>
    <submittedName>
        <fullName evidence="5">Phosphate ABC transporter ATP-binding protein,PhoT family</fullName>
    </submittedName>
</protein>
<dbReference type="Pfam" id="PF00005">
    <property type="entry name" value="ABC_tran"/>
    <property type="match status" value="1"/>
</dbReference>
<evidence type="ECO:0000259" key="4">
    <source>
        <dbReference type="PROSITE" id="PS50893"/>
    </source>
</evidence>
<reference evidence="5" key="1">
    <citation type="journal article" name="DNA Res.">
        <title>The physiological potential of anammox bacteria as revealed by their core genome structure.</title>
        <authorList>
            <person name="Okubo T."/>
            <person name="Toyoda A."/>
            <person name="Fukuhara K."/>
            <person name="Uchiyama I."/>
            <person name="Harigaya Y."/>
            <person name="Kuroiwa M."/>
            <person name="Suzuki T."/>
            <person name="Murakami Y."/>
            <person name="Suwa Y."/>
            <person name="Takami H."/>
        </authorList>
    </citation>
    <scope>NUCLEOTIDE SEQUENCE</scope>
    <source>
        <strain evidence="5">317325-2</strain>
    </source>
</reference>
<sequence length="266" mass="29424">MVASPAVVASEDQESTGAISVEGLNLFYRDHQALRDISLKVPGYRVTSLIGPSGCGKSSFLRCLNRMNDLIPTARVQGSVIVDGIDAYARGVDLLKLRRRVGMVFQRPNPFPMTIFENVAIALRLHYGMKRAKLEEFAQAALEEAGLWHEVKDVWRRKSALELSGGQQQRLCIARSLAVRPKILLMDEPCSALDPASSAVVEQLIQRLVHSHTIVMVTHNLQQARRVSDEVVMFLDGRLVERGAAGEVFGNPRTAEMRDYVAGIFG</sequence>
<dbReference type="AlphaFoldDB" id="A0A809SAR0"/>
<feature type="domain" description="ABC transporter" evidence="4">
    <location>
        <begin position="19"/>
        <end position="261"/>
    </location>
</feature>
<proteinExistence type="predicted"/>
<dbReference type="InterPro" id="IPR017871">
    <property type="entry name" value="ABC_transporter-like_CS"/>
</dbReference>
<dbReference type="PANTHER" id="PTHR43423">
    <property type="entry name" value="ABC TRANSPORTER I FAMILY MEMBER 17"/>
    <property type="match status" value="1"/>
</dbReference>
<dbReference type="SMART" id="SM00382">
    <property type="entry name" value="AAA"/>
    <property type="match status" value="1"/>
</dbReference>
<dbReference type="GO" id="GO:0005524">
    <property type="term" value="F:ATP binding"/>
    <property type="evidence" value="ECO:0007669"/>
    <property type="project" value="UniProtKB-KW"/>
</dbReference>
<dbReference type="GO" id="GO:0035435">
    <property type="term" value="P:phosphate ion transmembrane transport"/>
    <property type="evidence" value="ECO:0007669"/>
    <property type="project" value="InterPro"/>
</dbReference>